<dbReference type="OrthoDB" id="66881at2759"/>
<keyword evidence="4" id="KW-0560">Oxidoreductase</keyword>
<dbReference type="RefSeq" id="XP_047769103.1">
    <property type="nucleotide sequence ID" value="XM_047913187.1"/>
</dbReference>
<dbReference type="InterPro" id="IPR036188">
    <property type="entry name" value="FAD/NAD-bd_sf"/>
</dbReference>
<dbReference type="EMBL" id="CP090174">
    <property type="protein sequence ID" value="UJO24737.1"/>
    <property type="molecule type" value="Genomic_DNA"/>
</dbReference>
<keyword evidence="3" id="KW-0521">NADP</keyword>
<evidence type="ECO:0000256" key="3">
    <source>
        <dbReference type="ARBA" id="ARBA00022857"/>
    </source>
</evidence>
<protein>
    <submittedName>
        <fullName evidence="5">2-oxo-Delta(3)-4,5, 5-trimethylcyclopentenylacetyl-CoA monooxygenase</fullName>
    </submittedName>
</protein>
<reference evidence="5" key="1">
    <citation type="submission" date="2021-12" db="EMBL/GenBank/DDBJ databases">
        <authorList>
            <person name="Zaccaron A."/>
            <person name="Stergiopoulos I."/>
        </authorList>
    </citation>
    <scope>NUCLEOTIDE SEQUENCE</scope>
    <source>
        <strain evidence="5">Race5_Kim</strain>
    </source>
</reference>
<evidence type="ECO:0000313" key="6">
    <source>
        <dbReference type="Proteomes" id="UP000756132"/>
    </source>
</evidence>
<dbReference type="Pfam" id="PF13738">
    <property type="entry name" value="Pyr_redox_3"/>
    <property type="match status" value="1"/>
</dbReference>
<sequence length="542" mass="61065">MGSIREPSPEYDVVIIGAGLAGIYSLYRARGHGLRVKVLEAGAGEGGTWFWNTYPGCRFDSESYSYGFGFSEEVLQEWSWTEHFAPQTETLRYLQYLTDKFDLRKDMQFNTRVTSAHWQANDRCWLLTDANGKQYSARFLITAMGILSQPSLPNIPGVETFQGEAWHPAQWPKDWNLDGKRVGVIGTGATAIQFIPEIAKTNLKHLTVFQRRANWSAPLRNDKINPEEMAEIKKNYAAILKQCNESYAGFLHSADPRKTMDVPEAERIAHWEEKYMQRGFAKWLGGFSDIGTNREAAQAYSEFIADKIRGRVDDPATAEKLIPKCHLFGTRRVPLESGYFETFNKPNVRLVDYKADSPIERITEKGVTLASGEEIKLDVLIYATGFDALTGALTNGIDLRGVNGITPTELWKDGIRTYLGLFLHGFPNLCGVGIPHQAFGNVPRSLEFAVDWVSTFLKHCQDHGITYLEAKEEEVGKWTEHVHDCSKGLLSNEVPSWMTGVSPNVEGRQRMIVARYSGSGPAYRKRVQEVAVRGHEDLVLKR</sequence>
<dbReference type="SUPFAM" id="SSF51905">
    <property type="entry name" value="FAD/NAD(P)-binding domain"/>
    <property type="match status" value="1"/>
</dbReference>
<dbReference type="PANTHER" id="PTHR43098:SF5">
    <property type="entry name" value="DUAL-FUNCTIONAL MONOOXYGENASE_METHYLTRANSFERASE PSOF"/>
    <property type="match status" value="1"/>
</dbReference>
<dbReference type="InterPro" id="IPR050775">
    <property type="entry name" value="FAD-binding_Monooxygenases"/>
</dbReference>
<dbReference type="Proteomes" id="UP000756132">
    <property type="component" value="Chromosome 12"/>
</dbReference>
<evidence type="ECO:0000313" key="5">
    <source>
        <dbReference type="EMBL" id="UJO24737.1"/>
    </source>
</evidence>
<dbReference type="PANTHER" id="PTHR43098">
    <property type="entry name" value="L-ORNITHINE N(5)-MONOOXYGENASE-RELATED"/>
    <property type="match status" value="1"/>
</dbReference>
<dbReference type="AlphaFoldDB" id="A0A9Q8PLQ0"/>
<dbReference type="KEGG" id="ffu:CLAFUR5_14039"/>
<evidence type="ECO:0000256" key="4">
    <source>
        <dbReference type="ARBA" id="ARBA00023002"/>
    </source>
</evidence>
<keyword evidence="1" id="KW-0285">Flavoprotein</keyword>
<name>A0A9Q8PLQ0_PASFU</name>
<accession>A0A9Q8PLQ0</accession>
<keyword evidence="2" id="KW-0274">FAD</keyword>
<proteinExistence type="predicted"/>
<keyword evidence="6" id="KW-1185">Reference proteome</keyword>
<organism evidence="5 6">
    <name type="scientific">Passalora fulva</name>
    <name type="common">Tomato leaf mold</name>
    <name type="synonym">Cladosporium fulvum</name>
    <dbReference type="NCBI Taxonomy" id="5499"/>
    <lineage>
        <taxon>Eukaryota</taxon>
        <taxon>Fungi</taxon>
        <taxon>Dikarya</taxon>
        <taxon>Ascomycota</taxon>
        <taxon>Pezizomycotina</taxon>
        <taxon>Dothideomycetes</taxon>
        <taxon>Dothideomycetidae</taxon>
        <taxon>Mycosphaerellales</taxon>
        <taxon>Mycosphaerellaceae</taxon>
        <taxon>Fulvia</taxon>
    </lineage>
</organism>
<evidence type="ECO:0000256" key="1">
    <source>
        <dbReference type="ARBA" id="ARBA00022630"/>
    </source>
</evidence>
<evidence type="ECO:0000256" key="2">
    <source>
        <dbReference type="ARBA" id="ARBA00022827"/>
    </source>
</evidence>
<keyword evidence="5" id="KW-0503">Monooxygenase</keyword>
<dbReference type="Gene3D" id="3.50.50.60">
    <property type="entry name" value="FAD/NAD(P)-binding domain"/>
    <property type="match status" value="2"/>
</dbReference>
<gene>
    <name evidence="5" type="ORF">CLAFUR5_14039</name>
</gene>
<dbReference type="GeneID" id="71993917"/>
<reference evidence="5" key="2">
    <citation type="journal article" date="2022" name="Microb. Genom.">
        <title>A chromosome-scale genome assembly of the tomato pathogen Cladosporium fulvum reveals a compartmentalized genome architecture and the presence of a dispensable chromosome.</title>
        <authorList>
            <person name="Zaccaron A.Z."/>
            <person name="Chen L.H."/>
            <person name="Samaras A."/>
            <person name="Stergiopoulos I."/>
        </authorList>
    </citation>
    <scope>NUCLEOTIDE SEQUENCE</scope>
    <source>
        <strain evidence="5">Race5_Kim</strain>
    </source>
</reference>
<dbReference type="GO" id="GO:0004497">
    <property type="term" value="F:monooxygenase activity"/>
    <property type="evidence" value="ECO:0007669"/>
    <property type="project" value="UniProtKB-KW"/>
</dbReference>